<keyword evidence="2" id="KW-0812">Transmembrane</keyword>
<name>A0A087AP10_9BIFI</name>
<dbReference type="PANTHER" id="PTHR46558:SF15">
    <property type="entry name" value="HELIX-TURN-HELIX DOMAIN PROTEIN"/>
    <property type="match status" value="1"/>
</dbReference>
<dbReference type="RefSeq" id="WP_033505418.1">
    <property type="nucleotide sequence ID" value="NZ_JGYX01000005.1"/>
</dbReference>
<accession>A0A087AP10</accession>
<feature type="transmembrane region" description="Helical" evidence="2">
    <location>
        <begin position="361"/>
        <end position="382"/>
    </location>
</feature>
<evidence type="ECO:0000259" key="3">
    <source>
        <dbReference type="PROSITE" id="PS50943"/>
    </source>
</evidence>
<gene>
    <name evidence="4" type="ORF">BIGA_1103</name>
</gene>
<dbReference type="GO" id="GO:0003677">
    <property type="term" value="F:DNA binding"/>
    <property type="evidence" value="ECO:0007669"/>
    <property type="project" value="UniProtKB-KW"/>
</dbReference>
<feature type="domain" description="HTH cro/C1-type" evidence="3">
    <location>
        <begin position="7"/>
        <end position="61"/>
    </location>
</feature>
<feature type="transmembrane region" description="Helical" evidence="2">
    <location>
        <begin position="148"/>
        <end position="169"/>
    </location>
</feature>
<dbReference type="PROSITE" id="PS50943">
    <property type="entry name" value="HTH_CROC1"/>
    <property type="match status" value="1"/>
</dbReference>
<feature type="transmembrane region" description="Helical" evidence="2">
    <location>
        <begin position="184"/>
        <end position="204"/>
    </location>
</feature>
<evidence type="ECO:0000313" key="4">
    <source>
        <dbReference type="EMBL" id="KFI60510.1"/>
    </source>
</evidence>
<dbReference type="AlphaFoldDB" id="A0A087AP10"/>
<keyword evidence="2" id="KW-0472">Membrane</keyword>
<dbReference type="SMART" id="SM00530">
    <property type="entry name" value="HTH_XRE"/>
    <property type="match status" value="1"/>
</dbReference>
<dbReference type="Pfam" id="PF01381">
    <property type="entry name" value="HTH_3"/>
    <property type="match status" value="1"/>
</dbReference>
<comment type="caution">
    <text evidence="4">The sequence shown here is derived from an EMBL/GenBank/DDBJ whole genome shotgun (WGS) entry which is preliminary data.</text>
</comment>
<dbReference type="PANTHER" id="PTHR46558">
    <property type="entry name" value="TRACRIPTIONAL REGULATORY PROTEIN-RELATED-RELATED"/>
    <property type="match status" value="1"/>
</dbReference>
<dbReference type="EMBL" id="JGYX01000005">
    <property type="protein sequence ID" value="KFI60510.1"/>
    <property type="molecule type" value="Genomic_DNA"/>
</dbReference>
<feature type="transmembrane region" description="Helical" evidence="2">
    <location>
        <begin position="234"/>
        <end position="255"/>
    </location>
</feature>
<dbReference type="eggNOG" id="COG1476">
    <property type="taxonomic scope" value="Bacteria"/>
</dbReference>
<dbReference type="CDD" id="cd00093">
    <property type="entry name" value="HTH_XRE"/>
    <property type="match status" value="1"/>
</dbReference>
<dbReference type="Proteomes" id="UP000029046">
    <property type="component" value="Unassembled WGS sequence"/>
</dbReference>
<dbReference type="SUPFAM" id="SSF47413">
    <property type="entry name" value="lambda repressor-like DNA-binding domains"/>
    <property type="match status" value="1"/>
</dbReference>
<reference evidence="4 5" key="1">
    <citation type="submission" date="2014-03" db="EMBL/GenBank/DDBJ databases">
        <title>Genomics of Bifidobacteria.</title>
        <authorList>
            <person name="Ventura M."/>
            <person name="Milani C."/>
            <person name="Lugli G.A."/>
        </authorList>
    </citation>
    <scope>NUCLEOTIDE SEQUENCE [LARGE SCALE GENOMIC DNA]</scope>
    <source>
        <strain evidence="4 5">LMG 11586</strain>
    </source>
</reference>
<protein>
    <submittedName>
        <fullName evidence="4">Transcriptional regulator</fullName>
    </submittedName>
</protein>
<keyword evidence="2" id="KW-1133">Transmembrane helix</keyword>
<dbReference type="Gene3D" id="1.10.260.40">
    <property type="entry name" value="lambda repressor-like DNA-binding domains"/>
    <property type="match status" value="1"/>
</dbReference>
<evidence type="ECO:0000313" key="5">
    <source>
        <dbReference type="Proteomes" id="UP000029046"/>
    </source>
</evidence>
<evidence type="ECO:0000256" key="2">
    <source>
        <dbReference type="SAM" id="Phobius"/>
    </source>
</evidence>
<keyword evidence="5" id="KW-1185">Reference proteome</keyword>
<keyword evidence="1" id="KW-0238">DNA-binding</keyword>
<sequence>MSFRDNLQYLRAQRNFTQERLAMLLGVSRQAISKWESGKAYPEMDKLLMICDLFGCTLDDLVLGDVRAPRSVPDATPEPADGTGAAGLPEAEREICNGGLASEATSSDTAAKQSVAYGLSPNVSAGRQAVSVALPEDLTGYDAHMNSFAWKVAAGIAAIIAGVAVGVLFDSEGTVSGLLARSEFLTFVCTIIGVIIGLAFLIPAGMTHSEFVRRHPFIEDFYTDDDRSRRAKELAVGVVGGIGLILLGVAVTVYGEETLGIEEGWPVSVMLLCVAAGVFCFIYFGIRYGMMNIDSYNHEAESERREREREAQGGDFYDKLTGLVCGIIMLIATVVGLWMLFTGGPIDGGGHERWLSGNGLFWLAWPIGGILCGVATCIIQIFRSFHDRDR</sequence>
<dbReference type="InterPro" id="IPR010982">
    <property type="entry name" value="Lambda_DNA-bd_dom_sf"/>
</dbReference>
<evidence type="ECO:0000256" key="1">
    <source>
        <dbReference type="ARBA" id="ARBA00023125"/>
    </source>
</evidence>
<dbReference type="OrthoDB" id="9801008at2"/>
<organism evidence="4 5">
    <name type="scientific">Bifidobacterium pullorum subsp. gallinarum</name>
    <dbReference type="NCBI Taxonomy" id="78344"/>
    <lineage>
        <taxon>Bacteria</taxon>
        <taxon>Bacillati</taxon>
        <taxon>Actinomycetota</taxon>
        <taxon>Actinomycetes</taxon>
        <taxon>Bifidobacteriales</taxon>
        <taxon>Bifidobacteriaceae</taxon>
        <taxon>Bifidobacterium</taxon>
    </lineage>
</organism>
<feature type="transmembrane region" description="Helical" evidence="2">
    <location>
        <begin position="320"/>
        <end position="341"/>
    </location>
</feature>
<proteinExistence type="predicted"/>
<feature type="transmembrane region" description="Helical" evidence="2">
    <location>
        <begin position="267"/>
        <end position="286"/>
    </location>
</feature>
<dbReference type="InterPro" id="IPR001387">
    <property type="entry name" value="Cro/C1-type_HTH"/>
</dbReference>